<evidence type="ECO:0000313" key="4">
    <source>
        <dbReference type="Proteomes" id="UP000236199"/>
    </source>
</evidence>
<feature type="domain" description="Solute-binding protein family 5" evidence="2">
    <location>
        <begin position="91"/>
        <end position="525"/>
    </location>
</feature>
<dbReference type="Proteomes" id="UP000236199">
    <property type="component" value="Unassembled WGS sequence"/>
</dbReference>
<dbReference type="PANTHER" id="PTHR30290">
    <property type="entry name" value="PERIPLASMIC BINDING COMPONENT OF ABC TRANSPORTER"/>
    <property type="match status" value="1"/>
</dbReference>
<dbReference type="AlphaFoldDB" id="A0A2K1PEM6"/>
<evidence type="ECO:0000313" key="3">
    <source>
        <dbReference type="EMBL" id="PNS01254.1"/>
    </source>
</evidence>
<comment type="caution">
    <text evidence="3">The sequence shown here is derived from an EMBL/GenBank/DDBJ whole genome shotgun (WGS) entry which is preliminary data.</text>
</comment>
<dbReference type="InterPro" id="IPR000914">
    <property type="entry name" value="SBP_5_dom"/>
</dbReference>
<evidence type="ECO:0000256" key="1">
    <source>
        <dbReference type="SAM" id="SignalP"/>
    </source>
</evidence>
<dbReference type="EMBL" id="AZRM01000015">
    <property type="protein sequence ID" value="PNS01254.1"/>
    <property type="molecule type" value="Genomic_DNA"/>
</dbReference>
<gene>
    <name evidence="3" type="ORF">X928_03215</name>
</gene>
<organism evidence="3 4">
    <name type="scientific">Petrotoga miotherma DSM 10691</name>
    <dbReference type="NCBI Taxonomy" id="1434326"/>
    <lineage>
        <taxon>Bacteria</taxon>
        <taxon>Thermotogati</taxon>
        <taxon>Thermotogota</taxon>
        <taxon>Thermotogae</taxon>
        <taxon>Petrotogales</taxon>
        <taxon>Petrotogaceae</taxon>
        <taxon>Petrotoga</taxon>
    </lineage>
</organism>
<keyword evidence="4" id="KW-1185">Reference proteome</keyword>
<feature type="signal peptide" evidence="1">
    <location>
        <begin position="1"/>
        <end position="21"/>
    </location>
</feature>
<dbReference type="CDD" id="cd08509">
    <property type="entry name" value="PBP2_TmCBP_oligosaccharides_like"/>
    <property type="match status" value="1"/>
</dbReference>
<dbReference type="Gene3D" id="3.40.190.10">
    <property type="entry name" value="Periplasmic binding protein-like II"/>
    <property type="match status" value="1"/>
</dbReference>
<proteinExistence type="predicted"/>
<dbReference type="PANTHER" id="PTHR30290:SF65">
    <property type="entry name" value="MONOACYL PHOSPHATIDYLINOSITOL TETRAMANNOSIDE-BINDING PROTEIN LPQW-RELATED"/>
    <property type="match status" value="1"/>
</dbReference>
<dbReference type="InterPro" id="IPR039424">
    <property type="entry name" value="SBP_5"/>
</dbReference>
<name>A0A2K1PEM6_9BACT</name>
<sequence length="635" mass="73679">MLKKSLFVLTLMLIFSSFLLAQTEYMAGIPRDEIIIIENPDGRATDPDNFNIWAPGSPSWSRGLQQICMDALWYIDPDAGIEGDPWLNSLAAEPPIYNDDYTMMTIKLREGIYWSDGVEFTADDVVFTIETLKAHPTMGWGANFEIYVDQVYKTDDYTVVLKLKEPNSRMHATFTVRWSGCYIMPKHIFEKVENPETYKFNPPVSLGPYVLESYDPNGYWNLWKKRDDWERSTLGKLYGEPGPNYVLYIGLSQERRVLDQMKHELDIIHDLAPEAAISLIQNNPYSVTWFEEFPWGHPDPTLIALLLNHEKYPYNIPEVRWALTLSLNMPEIALASYNGAATISPIAVPPTGNHLKWYFDPLEEWLKEFYIEVDGEKFFPYDDTIPFQVADLAKKQFGYEVPDDPEKIRESLGYGWWKYSPETAEKLLISQGFTKDNRGRWRLPNGDLWRINIICEAEGRPIATRGAEKVAEQWRRFGIDAQIQGVSTAILWPNYLNPGNFEVAYAWNIETWGGHPDLSFFLRTWHSDFYRESGELSAGSNYIRYKSDELDKIIEDLLKTDFFNYEETISLGLDFLKLTVRDMPEIPLMSYNVFTICDEYYWTGYPTSEDPYTNPVPNWANSKYMFPKLQPTGRK</sequence>
<dbReference type="Pfam" id="PF00496">
    <property type="entry name" value="SBP_bac_5"/>
    <property type="match status" value="1"/>
</dbReference>
<protein>
    <submittedName>
        <fullName evidence="3">Peptide ABC transporter</fullName>
    </submittedName>
</protein>
<dbReference type="GO" id="GO:1904680">
    <property type="term" value="F:peptide transmembrane transporter activity"/>
    <property type="evidence" value="ECO:0007669"/>
    <property type="project" value="TreeGrafter"/>
</dbReference>
<evidence type="ECO:0000259" key="2">
    <source>
        <dbReference type="Pfam" id="PF00496"/>
    </source>
</evidence>
<dbReference type="RefSeq" id="WP_169926286.1">
    <property type="nucleotide sequence ID" value="NZ_AZRM01000015.1"/>
</dbReference>
<dbReference type="Gene3D" id="3.10.105.10">
    <property type="entry name" value="Dipeptide-binding Protein, Domain 3"/>
    <property type="match status" value="1"/>
</dbReference>
<keyword evidence="1" id="KW-0732">Signal</keyword>
<accession>A0A2K1PEM6</accession>
<reference evidence="3 4" key="1">
    <citation type="submission" date="2013-12" db="EMBL/GenBank/DDBJ databases">
        <title>Comparative genomics of Petrotoga isolates.</title>
        <authorList>
            <person name="Nesbo C.L."/>
            <person name="Charchuk R."/>
            <person name="Chow K."/>
        </authorList>
    </citation>
    <scope>NUCLEOTIDE SEQUENCE [LARGE SCALE GENOMIC DNA]</scope>
    <source>
        <strain evidence="3 4">DSM 10691</strain>
    </source>
</reference>
<dbReference type="GO" id="GO:0015833">
    <property type="term" value="P:peptide transport"/>
    <property type="evidence" value="ECO:0007669"/>
    <property type="project" value="TreeGrafter"/>
</dbReference>
<feature type="chain" id="PRO_5014350378" evidence="1">
    <location>
        <begin position="22"/>
        <end position="635"/>
    </location>
</feature>
<dbReference type="SUPFAM" id="SSF53850">
    <property type="entry name" value="Periplasmic binding protein-like II"/>
    <property type="match status" value="1"/>
</dbReference>